<dbReference type="EMBL" id="OX465086">
    <property type="protein sequence ID" value="CAI9259462.1"/>
    <property type="molecule type" value="Genomic_DNA"/>
</dbReference>
<accession>A0AA35VB42</accession>
<dbReference type="AlphaFoldDB" id="A0AA35VB42"/>
<keyword evidence="3" id="KW-1185">Reference proteome</keyword>
<dbReference type="Proteomes" id="UP001177003">
    <property type="component" value="Chromosome 0"/>
</dbReference>
<gene>
    <name evidence="2" type="ORF">LSALG_LOCUS355</name>
</gene>
<evidence type="ECO:0000256" key="1">
    <source>
        <dbReference type="SAM" id="MobiDB-lite"/>
    </source>
</evidence>
<organism evidence="2 3">
    <name type="scientific">Lactuca saligna</name>
    <name type="common">Willowleaf lettuce</name>
    <dbReference type="NCBI Taxonomy" id="75948"/>
    <lineage>
        <taxon>Eukaryota</taxon>
        <taxon>Viridiplantae</taxon>
        <taxon>Streptophyta</taxon>
        <taxon>Embryophyta</taxon>
        <taxon>Tracheophyta</taxon>
        <taxon>Spermatophyta</taxon>
        <taxon>Magnoliopsida</taxon>
        <taxon>eudicotyledons</taxon>
        <taxon>Gunneridae</taxon>
        <taxon>Pentapetalae</taxon>
        <taxon>asterids</taxon>
        <taxon>campanulids</taxon>
        <taxon>Asterales</taxon>
        <taxon>Asteraceae</taxon>
        <taxon>Cichorioideae</taxon>
        <taxon>Cichorieae</taxon>
        <taxon>Lactucinae</taxon>
        <taxon>Lactuca</taxon>
    </lineage>
</organism>
<name>A0AA35VB42_LACSI</name>
<evidence type="ECO:0000313" key="3">
    <source>
        <dbReference type="Proteomes" id="UP001177003"/>
    </source>
</evidence>
<reference evidence="2" key="1">
    <citation type="submission" date="2023-04" db="EMBL/GenBank/DDBJ databases">
        <authorList>
            <person name="Vijverberg K."/>
            <person name="Xiong W."/>
            <person name="Schranz E."/>
        </authorList>
    </citation>
    <scope>NUCLEOTIDE SEQUENCE</scope>
</reference>
<evidence type="ECO:0000313" key="2">
    <source>
        <dbReference type="EMBL" id="CAI9259462.1"/>
    </source>
</evidence>
<feature type="region of interest" description="Disordered" evidence="1">
    <location>
        <begin position="92"/>
        <end position="137"/>
    </location>
</feature>
<proteinExistence type="predicted"/>
<protein>
    <submittedName>
        <fullName evidence="2">Uncharacterized protein</fullName>
    </submittedName>
</protein>
<feature type="compositionally biased region" description="Low complexity" evidence="1">
    <location>
        <begin position="107"/>
        <end position="125"/>
    </location>
</feature>
<sequence length="147" mass="15506">MGDKHQWTNEQSKCLVDTCIEEVESVGAFEGCFVKNNATAFSDFCACLLDGNSATDNCRSYSTQSSSVDGASSCRLPSLQITATTFLALDDDGDDASHHASEPFCEPLPSVASPSVASPYTASPSGNPNKRAKPSTVAPGSWYVNLI</sequence>